<keyword evidence="3" id="KW-1185">Reference proteome</keyword>
<dbReference type="AlphaFoldDB" id="A0A1G5GX59"/>
<accession>A0A1G5GX59</accession>
<dbReference type="OrthoDB" id="2676808at2"/>
<keyword evidence="1" id="KW-1133">Transmembrane helix</keyword>
<sequence length="229" mass="27237">MSLKNYIFILTMLIIITLILSGCSNKLDDYSNMDMFYLETIDWETSMEDIIKLNSKSNNIQTLLNVRGLERENDHMVFQNIIYGEIQGYISYGFFNNKKLYSIEYALLENKGEEKYNPLNLSMKEIYELDEKKEKYKNMDFELDYIKLANYINNNKDNETNNDEIIMWYKNLVNKYGEPSKISMPEEDNLRIEVFWSTQDTNISLIARQNGLAGERRDLIVRYYKSIDE</sequence>
<name>A0A1G5GX59_9FIRM</name>
<keyword evidence="1" id="KW-0812">Transmembrane</keyword>
<protein>
    <recommendedName>
        <fullName evidence="4">Lipoprotein</fullName>
    </recommendedName>
</protein>
<evidence type="ECO:0000256" key="1">
    <source>
        <dbReference type="SAM" id="Phobius"/>
    </source>
</evidence>
<dbReference type="STRING" id="1120976.SAMN03080606_01820"/>
<gene>
    <name evidence="2" type="ORF">SAMN03080606_01820</name>
</gene>
<organism evidence="2 3">
    <name type="scientific">Alkaliphilus peptidifermentans DSM 18978</name>
    <dbReference type="NCBI Taxonomy" id="1120976"/>
    <lineage>
        <taxon>Bacteria</taxon>
        <taxon>Bacillati</taxon>
        <taxon>Bacillota</taxon>
        <taxon>Clostridia</taxon>
        <taxon>Peptostreptococcales</taxon>
        <taxon>Natronincolaceae</taxon>
        <taxon>Alkaliphilus</taxon>
    </lineage>
</organism>
<evidence type="ECO:0008006" key="4">
    <source>
        <dbReference type="Google" id="ProtNLM"/>
    </source>
</evidence>
<reference evidence="2 3" key="1">
    <citation type="submission" date="2016-10" db="EMBL/GenBank/DDBJ databases">
        <authorList>
            <person name="de Groot N.N."/>
        </authorList>
    </citation>
    <scope>NUCLEOTIDE SEQUENCE [LARGE SCALE GENOMIC DNA]</scope>
    <source>
        <strain evidence="2 3">DSM 18978</strain>
    </source>
</reference>
<proteinExistence type="predicted"/>
<dbReference type="RefSeq" id="WP_091542564.1">
    <property type="nucleotide sequence ID" value="NZ_FMUS01000010.1"/>
</dbReference>
<dbReference type="PROSITE" id="PS51257">
    <property type="entry name" value="PROKAR_LIPOPROTEIN"/>
    <property type="match status" value="1"/>
</dbReference>
<keyword evidence="1" id="KW-0472">Membrane</keyword>
<dbReference type="Proteomes" id="UP000198636">
    <property type="component" value="Unassembled WGS sequence"/>
</dbReference>
<dbReference type="EMBL" id="FMUS01000010">
    <property type="protein sequence ID" value="SCY56195.1"/>
    <property type="molecule type" value="Genomic_DNA"/>
</dbReference>
<feature type="transmembrane region" description="Helical" evidence="1">
    <location>
        <begin position="6"/>
        <end position="23"/>
    </location>
</feature>
<evidence type="ECO:0000313" key="3">
    <source>
        <dbReference type="Proteomes" id="UP000198636"/>
    </source>
</evidence>
<evidence type="ECO:0000313" key="2">
    <source>
        <dbReference type="EMBL" id="SCY56195.1"/>
    </source>
</evidence>